<dbReference type="AlphaFoldDB" id="A0ABD3WAB2"/>
<evidence type="ECO:0000313" key="1">
    <source>
        <dbReference type="EMBL" id="KAL3870541.1"/>
    </source>
</evidence>
<proteinExistence type="predicted"/>
<accession>A0ABD3WAB2</accession>
<protein>
    <submittedName>
        <fullName evidence="1">Uncharacterized protein</fullName>
    </submittedName>
</protein>
<name>A0ABD3WAB2_SINWO</name>
<keyword evidence="2" id="KW-1185">Reference proteome</keyword>
<evidence type="ECO:0000313" key="2">
    <source>
        <dbReference type="Proteomes" id="UP001634394"/>
    </source>
</evidence>
<reference evidence="1 2" key="1">
    <citation type="submission" date="2024-11" db="EMBL/GenBank/DDBJ databases">
        <title>Chromosome-level genome assembly of the freshwater bivalve Anodonta woodiana.</title>
        <authorList>
            <person name="Chen X."/>
        </authorList>
    </citation>
    <scope>NUCLEOTIDE SEQUENCE [LARGE SCALE GENOMIC DNA]</scope>
    <source>
        <strain evidence="1">MN2024</strain>
        <tissue evidence="1">Gills</tissue>
    </source>
</reference>
<dbReference type="EMBL" id="JBJQND010000007">
    <property type="protein sequence ID" value="KAL3870541.1"/>
    <property type="molecule type" value="Genomic_DNA"/>
</dbReference>
<organism evidence="1 2">
    <name type="scientific">Sinanodonta woodiana</name>
    <name type="common">Chinese pond mussel</name>
    <name type="synonym">Anodonta woodiana</name>
    <dbReference type="NCBI Taxonomy" id="1069815"/>
    <lineage>
        <taxon>Eukaryota</taxon>
        <taxon>Metazoa</taxon>
        <taxon>Spiralia</taxon>
        <taxon>Lophotrochozoa</taxon>
        <taxon>Mollusca</taxon>
        <taxon>Bivalvia</taxon>
        <taxon>Autobranchia</taxon>
        <taxon>Heteroconchia</taxon>
        <taxon>Palaeoheterodonta</taxon>
        <taxon>Unionida</taxon>
        <taxon>Unionoidea</taxon>
        <taxon>Unionidae</taxon>
        <taxon>Unioninae</taxon>
        <taxon>Sinanodonta</taxon>
    </lineage>
</organism>
<comment type="caution">
    <text evidence="1">The sequence shown here is derived from an EMBL/GenBank/DDBJ whole genome shotgun (WGS) entry which is preliminary data.</text>
</comment>
<dbReference type="Proteomes" id="UP001634394">
    <property type="component" value="Unassembled WGS sequence"/>
</dbReference>
<gene>
    <name evidence="1" type="ORF">ACJMK2_038594</name>
</gene>
<sequence length="143" mass="16130">MKLHQIKYSGYGEILYGEVSCVCSENYHTEHQMKHHYLTDGKAETISGKTKHEKSKCTKKEEIKQVQTKHQPKLVGDSTTGKAFFLLRNVVDENTILLCPSNIAKGTTLYHVMLTADGIYLPYSRSVIAAGNEDMGNKCELEY</sequence>